<dbReference type="Pfam" id="PF03724">
    <property type="entry name" value="META"/>
    <property type="match status" value="1"/>
</dbReference>
<dbReference type="InterPro" id="IPR053147">
    <property type="entry name" value="Hsp_HslJ-like"/>
</dbReference>
<dbReference type="InterPro" id="IPR038670">
    <property type="entry name" value="HslJ-like_sf"/>
</dbReference>
<accession>A0A6J4J270</accession>
<sequence>MRITIIACLMLAGCAGMGGGQIGGGNYAAVNINGVPVEQAAAPTLRLEGGRVSGTTGCNSYSGGYQFSSRERVSFTAITTTRMACAQALMDQERRFLSILESTQGYSLYGDRGISLIAADGRAIRFRRK</sequence>
<feature type="domain" description="DUF306" evidence="1">
    <location>
        <begin position="22"/>
        <end position="125"/>
    </location>
</feature>
<dbReference type="Gene3D" id="2.40.128.270">
    <property type="match status" value="1"/>
</dbReference>
<evidence type="ECO:0000259" key="1">
    <source>
        <dbReference type="Pfam" id="PF03724"/>
    </source>
</evidence>
<dbReference type="PANTHER" id="PTHR35535">
    <property type="entry name" value="HEAT SHOCK PROTEIN HSLJ"/>
    <property type="match status" value="1"/>
</dbReference>
<gene>
    <name evidence="2" type="ORF">AVDCRST_MAG93-2408</name>
</gene>
<evidence type="ECO:0000313" key="2">
    <source>
        <dbReference type="EMBL" id="CAA9265897.1"/>
    </source>
</evidence>
<dbReference type="AlphaFoldDB" id="A0A6J4J270"/>
<dbReference type="InterPro" id="IPR005184">
    <property type="entry name" value="DUF306_Meta_HslJ"/>
</dbReference>
<dbReference type="EMBL" id="CADCTR010000819">
    <property type="protein sequence ID" value="CAA9265897.1"/>
    <property type="molecule type" value="Genomic_DNA"/>
</dbReference>
<protein>
    <recommendedName>
        <fullName evidence="1">DUF306 domain-containing protein</fullName>
    </recommendedName>
</protein>
<dbReference type="PANTHER" id="PTHR35535:SF2">
    <property type="entry name" value="DUF306 DOMAIN-CONTAINING PROTEIN"/>
    <property type="match status" value="1"/>
</dbReference>
<name>A0A6J4J270_9CHLR</name>
<reference evidence="2" key="1">
    <citation type="submission" date="2020-02" db="EMBL/GenBank/DDBJ databases">
        <authorList>
            <person name="Meier V. D."/>
        </authorList>
    </citation>
    <scope>NUCLEOTIDE SEQUENCE</scope>
    <source>
        <strain evidence="2">AVDCRST_MAG93</strain>
    </source>
</reference>
<proteinExistence type="predicted"/>
<organism evidence="2">
    <name type="scientific">uncultured Chloroflexia bacterium</name>
    <dbReference type="NCBI Taxonomy" id="1672391"/>
    <lineage>
        <taxon>Bacteria</taxon>
        <taxon>Bacillati</taxon>
        <taxon>Chloroflexota</taxon>
        <taxon>Chloroflexia</taxon>
        <taxon>environmental samples</taxon>
    </lineage>
</organism>